<dbReference type="SMART" id="SM00421">
    <property type="entry name" value="HTH_LUXR"/>
    <property type="match status" value="1"/>
</dbReference>
<protein>
    <recommendedName>
        <fullName evidence="1">HTH luxR-type domain-containing protein</fullName>
    </recommendedName>
</protein>
<dbReference type="GO" id="GO:0006355">
    <property type="term" value="P:regulation of DNA-templated transcription"/>
    <property type="evidence" value="ECO:0007669"/>
    <property type="project" value="InterPro"/>
</dbReference>
<dbReference type="PANTHER" id="PTHR47691:SF3">
    <property type="entry name" value="HTH-TYPE TRANSCRIPTIONAL REGULATOR RV0890C-RELATED"/>
    <property type="match status" value="1"/>
</dbReference>
<evidence type="ECO:0000313" key="2">
    <source>
        <dbReference type="EMBL" id="BCK57253.1"/>
    </source>
</evidence>
<dbReference type="InterPro" id="IPR000792">
    <property type="entry name" value="Tscrpt_reg_LuxR_C"/>
</dbReference>
<dbReference type="EMBL" id="AP023396">
    <property type="protein sequence ID" value="BCK57253.1"/>
    <property type="molecule type" value="Genomic_DNA"/>
</dbReference>
<accession>A0A7G1KSQ8</accession>
<gene>
    <name evidence="2" type="ORF">NWFMUON74_50250</name>
</gene>
<dbReference type="Proteomes" id="UP000516173">
    <property type="component" value="Chromosome"/>
</dbReference>
<name>A0A7G1KSQ8_9NOCA</name>
<feature type="domain" description="HTH luxR-type" evidence="1">
    <location>
        <begin position="737"/>
        <end position="802"/>
    </location>
</feature>
<dbReference type="SUPFAM" id="SSF46894">
    <property type="entry name" value="C-terminal effector domain of the bipartite response regulators"/>
    <property type="match status" value="1"/>
</dbReference>
<dbReference type="GO" id="GO:0003677">
    <property type="term" value="F:DNA binding"/>
    <property type="evidence" value="ECO:0007669"/>
    <property type="project" value="InterPro"/>
</dbReference>
<dbReference type="InterPro" id="IPR027417">
    <property type="entry name" value="P-loop_NTPase"/>
</dbReference>
<dbReference type="Gene3D" id="3.40.50.300">
    <property type="entry name" value="P-loop containing nucleotide triphosphate hydrolases"/>
    <property type="match status" value="1"/>
</dbReference>
<dbReference type="SUPFAM" id="SSF52540">
    <property type="entry name" value="P-loop containing nucleoside triphosphate hydrolases"/>
    <property type="match status" value="1"/>
</dbReference>
<proteinExistence type="predicted"/>
<dbReference type="InterPro" id="IPR016032">
    <property type="entry name" value="Sig_transdc_resp-reg_C-effctor"/>
</dbReference>
<dbReference type="Gene3D" id="1.10.10.10">
    <property type="entry name" value="Winged helix-like DNA-binding domain superfamily/Winged helix DNA-binding domain"/>
    <property type="match status" value="1"/>
</dbReference>
<dbReference type="KEGG" id="nwl:NWFMUON74_50250"/>
<evidence type="ECO:0000313" key="3">
    <source>
        <dbReference type="Proteomes" id="UP000516173"/>
    </source>
</evidence>
<dbReference type="PROSITE" id="PS50043">
    <property type="entry name" value="HTH_LUXR_2"/>
    <property type="match status" value="1"/>
</dbReference>
<evidence type="ECO:0000259" key="1">
    <source>
        <dbReference type="PROSITE" id="PS50043"/>
    </source>
</evidence>
<dbReference type="AlphaFoldDB" id="A0A7G1KSQ8"/>
<sequence>MGRRGELHRLGELLDVSATRMITLVGPGGVGKTTLAAEALRRYRGTTRAAVHWIRLARLPPGADAEVVAEEMVASVVRSDIAGRPAWTCLLEAFTTVGAPRTVLVLDNCEHVLAGVRPLISALLAALPGLTIVATSREPVSWIDEYVVVLPSLPVEHAAELFRRRAELTGRPVPDDREHRALVARICRRVDDNPLFIRLAAARLRHRPPAAVLRELGGDGEDRRLRWSHGVRAGIEDRHRSVADVIAWSFELCAPAERLLLERFSVFAAFDPAGAEDRGGGAEAEAIVAVCADPELPPDELLRGLDRLVDCSLVGARMTETTVRYYLPQSVRVFARERLRRRDGVEARLLFRHRRYYREKVVAGLTAWYGPDEEDWLRWARSSWDDILLGIESGLTDPAEAAVGLDSAATLLALRVPFVTGANRAVARLTERALDVTRGTAWVPAELRIVATARLAVVALWQGRPDRVRQLLDECVAVHSADPRVRRKWRDTAAFDIGLPAVLEFARGQELLLLHEDPRSIEVLARAVRKFAAAGRDTGARRAELCLALARAYFDTADDSPGRRWPVRALEAVAGWVVSAAELDAATAAAGDGPRGVVELGRALLTDRVGTGNTWTAGWIVHCCAGALALDLAQRRADGTADPAELTAAATEIAVLQGGVATLHRSIGVDTDAVPLVARGIRHAAATATAVLGPDGYAAAVRRGARLRPELNELQRYFLGTLRAGEPREDPPAAAGKGSRWHDLSAAEREIAVLVAAGWANSAIAVRRGTSVRTVDAQVVAIRRKLPAATRAAVIEHVPAELTDRVRAAYRQRPVRLRPRG</sequence>
<reference evidence="2 3" key="1">
    <citation type="submission" date="2020-08" db="EMBL/GenBank/DDBJ databases">
        <title>Genome Sequencing of Nocardia wallacei strain FMUON74 and assembly.</title>
        <authorList>
            <person name="Toyokawa M."/>
            <person name="Uesaka K."/>
        </authorList>
    </citation>
    <scope>NUCLEOTIDE SEQUENCE [LARGE SCALE GENOMIC DNA]</scope>
    <source>
        <strain evidence="2 3">FMUON74</strain>
    </source>
</reference>
<organism evidence="2 3">
    <name type="scientific">Nocardia wallacei</name>
    <dbReference type="NCBI Taxonomy" id="480035"/>
    <lineage>
        <taxon>Bacteria</taxon>
        <taxon>Bacillati</taxon>
        <taxon>Actinomycetota</taxon>
        <taxon>Actinomycetes</taxon>
        <taxon>Mycobacteriales</taxon>
        <taxon>Nocardiaceae</taxon>
        <taxon>Nocardia</taxon>
    </lineage>
</organism>
<dbReference type="PANTHER" id="PTHR47691">
    <property type="entry name" value="REGULATOR-RELATED"/>
    <property type="match status" value="1"/>
</dbReference>
<keyword evidence="3" id="KW-1185">Reference proteome</keyword>
<dbReference type="InterPro" id="IPR036388">
    <property type="entry name" value="WH-like_DNA-bd_sf"/>
</dbReference>